<reference evidence="1 2" key="1">
    <citation type="submission" date="2023-04" db="EMBL/GenBank/DDBJ databases">
        <title>Forest soil microbial communities from Buena Vista Peninsula, Colon Province, Panama.</title>
        <authorList>
            <person name="Bouskill N."/>
        </authorList>
    </citation>
    <scope>NUCLEOTIDE SEQUENCE [LARGE SCALE GENOMIC DNA]</scope>
    <source>
        <strain evidence="1 2">CFH S0262</strain>
    </source>
</reference>
<keyword evidence="2" id="KW-1185">Reference proteome</keyword>
<evidence type="ECO:0000313" key="2">
    <source>
        <dbReference type="Proteomes" id="UP001160334"/>
    </source>
</evidence>
<dbReference type="Proteomes" id="UP001160334">
    <property type="component" value="Unassembled WGS sequence"/>
</dbReference>
<comment type="caution">
    <text evidence="1">The sequence shown here is derived from an EMBL/GenBank/DDBJ whole genome shotgun (WGS) entry which is preliminary data.</text>
</comment>
<organism evidence="1 2">
    <name type="scientific">Prescottella agglutinans</name>
    <dbReference type="NCBI Taxonomy" id="1644129"/>
    <lineage>
        <taxon>Bacteria</taxon>
        <taxon>Bacillati</taxon>
        <taxon>Actinomycetota</taxon>
        <taxon>Actinomycetes</taxon>
        <taxon>Mycobacteriales</taxon>
        <taxon>Nocardiaceae</taxon>
        <taxon>Prescottella</taxon>
    </lineage>
</organism>
<dbReference type="PIRSF" id="PIRSF017349">
    <property type="entry name" value="UCP017349"/>
    <property type="match status" value="1"/>
</dbReference>
<dbReference type="EMBL" id="JARXVC010000003">
    <property type="protein sequence ID" value="MDH6280596.1"/>
    <property type="molecule type" value="Genomic_DNA"/>
</dbReference>
<accession>A0ABT6M9Z0</accession>
<dbReference type="InterPro" id="IPR014487">
    <property type="entry name" value="DUF3151"/>
</dbReference>
<protein>
    <recommendedName>
        <fullName evidence="3">DUF3151 domain-containing protein</fullName>
    </recommendedName>
</protein>
<name>A0ABT6M9Z0_9NOCA</name>
<gene>
    <name evidence="1" type="ORF">M2280_001808</name>
</gene>
<evidence type="ECO:0008006" key="3">
    <source>
        <dbReference type="Google" id="ProtNLM"/>
    </source>
</evidence>
<sequence>MINWWAAYRPPYDAGHRGRNLDAMTSFGDLLGPQPTLLPGDEEAESALLNHEDPAKVAAAHPTASIAWAYLAEAALEQGQTITAYAYARTGYHRGLDQLRRNGWKGFGAVPYSHEPNRGFLRCVAALAKAAQSIGENDEYARCLDLLEDSDPRAAEALGLG</sequence>
<proteinExistence type="predicted"/>
<dbReference type="Pfam" id="PF11349">
    <property type="entry name" value="DUF3151"/>
    <property type="match status" value="1"/>
</dbReference>
<evidence type="ECO:0000313" key="1">
    <source>
        <dbReference type="EMBL" id="MDH6280596.1"/>
    </source>
</evidence>